<sequence length="528" mass="60645">MTSLIVTTVTFLLIHNIGFTSSARILAIIPTPSYSHQLVHQSILKNLNLRGHHITLVTTDILPDTNLKNFTQIDASRCYDTIKTLNFLKTRHEYSWLEIIGHLFEIAEKIVLLIFEIPDFKKIYAPDSNEKFDLVIVEVIAMPAFLAFGHIFKAPLIGVISSGLTQSSHFNIGNPVIPSHPSSYDLNIGIGLNLSFWKRVHNFVLTWWHIHVVCNNKMYKPQQRIAEKYLGNIPSIRELEKNISILLTNQLEEISFTRPNVANIINFSGLHIPINITNKPLPKGLKEFMDNASNGFIYVSLGTTVHSSMFPKKLLDIFFNVFSNLPIKVVWKFNGNILKISENIYVAKWFPQQTILAHPNLKLFVYQGGLQSTEEAIHFGVPLVGIPVIADQDMQVMKMESLGTCRSVDILKMTRESLNEAIMDVLNNKSYKENMLKLKNLIKDKPYNSMEKVIWWIEYVIRHKGAPHLRSSIVDEPWYQRYDTDVIALLSVILFIISLLNLYVIYKIFIFIINLLDKTTKRKKDMNR</sequence>
<dbReference type="InterPro" id="IPR050271">
    <property type="entry name" value="UDP-glycosyltransferase"/>
</dbReference>
<dbReference type="GeneID" id="107069074"/>
<dbReference type="Proteomes" id="UP000694924">
    <property type="component" value="Unplaced"/>
</dbReference>
<keyword evidence="5" id="KW-0732">Signal</keyword>
<dbReference type="Gene3D" id="3.40.50.2000">
    <property type="entry name" value="Glycogen Phosphorylase B"/>
    <property type="match status" value="1"/>
</dbReference>
<dbReference type="Pfam" id="PF00201">
    <property type="entry name" value="UDPGT"/>
    <property type="match status" value="1"/>
</dbReference>
<evidence type="ECO:0000256" key="3">
    <source>
        <dbReference type="ARBA" id="ARBA00022679"/>
    </source>
</evidence>
<dbReference type="SUPFAM" id="SSF53756">
    <property type="entry name" value="UDP-Glycosyltransferase/glycogen phosphorylase"/>
    <property type="match status" value="1"/>
</dbReference>
<protein>
    <submittedName>
        <fullName evidence="7">UDP-glucuronosyltransferase 2C1-like</fullName>
    </submittedName>
</protein>
<feature type="chain" id="PRO_5046099810" evidence="5">
    <location>
        <begin position="23"/>
        <end position="528"/>
    </location>
</feature>
<feature type="signal peptide" evidence="5">
    <location>
        <begin position="1"/>
        <end position="22"/>
    </location>
</feature>
<keyword evidence="2" id="KW-0328">Glycosyltransferase</keyword>
<evidence type="ECO:0000256" key="2">
    <source>
        <dbReference type="ARBA" id="ARBA00022676"/>
    </source>
</evidence>
<accession>A0ABM1IMT9</accession>
<evidence type="ECO:0000313" key="6">
    <source>
        <dbReference type="Proteomes" id="UP000694924"/>
    </source>
</evidence>
<gene>
    <name evidence="7" type="primary">LOC107069074</name>
</gene>
<dbReference type="InterPro" id="IPR002213">
    <property type="entry name" value="UDP_glucos_trans"/>
</dbReference>
<evidence type="ECO:0000256" key="1">
    <source>
        <dbReference type="ARBA" id="ARBA00009995"/>
    </source>
</evidence>
<dbReference type="CDD" id="cd03784">
    <property type="entry name" value="GT1_Gtf-like"/>
    <property type="match status" value="1"/>
</dbReference>
<evidence type="ECO:0000313" key="7">
    <source>
        <dbReference type="RefSeq" id="XP_015181526.1"/>
    </source>
</evidence>
<keyword evidence="4" id="KW-0812">Transmembrane</keyword>
<organism evidence="6 7">
    <name type="scientific">Polistes dominula</name>
    <name type="common">European paper wasp</name>
    <name type="synonym">Vespa dominula</name>
    <dbReference type="NCBI Taxonomy" id="743375"/>
    <lineage>
        <taxon>Eukaryota</taxon>
        <taxon>Metazoa</taxon>
        <taxon>Ecdysozoa</taxon>
        <taxon>Arthropoda</taxon>
        <taxon>Hexapoda</taxon>
        <taxon>Insecta</taxon>
        <taxon>Pterygota</taxon>
        <taxon>Neoptera</taxon>
        <taxon>Endopterygota</taxon>
        <taxon>Hymenoptera</taxon>
        <taxon>Apocrita</taxon>
        <taxon>Aculeata</taxon>
        <taxon>Vespoidea</taxon>
        <taxon>Vespidae</taxon>
        <taxon>Polistinae</taxon>
        <taxon>Polistini</taxon>
        <taxon>Polistes</taxon>
    </lineage>
</organism>
<dbReference type="PANTHER" id="PTHR48043:SF159">
    <property type="entry name" value="EG:EG0003.4 PROTEIN-RELATED"/>
    <property type="match status" value="1"/>
</dbReference>
<proteinExistence type="inferred from homology"/>
<dbReference type="RefSeq" id="XP_015181526.1">
    <property type="nucleotide sequence ID" value="XM_015326040.1"/>
</dbReference>
<name>A0ABM1IMT9_POLDO</name>
<reference evidence="7" key="1">
    <citation type="submission" date="2025-08" db="UniProtKB">
        <authorList>
            <consortium name="RefSeq"/>
        </authorList>
    </citation>
    <scope>IDENTIFICATION</scope>
    <source>
        <tissue evidence="7">Whole body</tissue>
    </source>
</reference>
<keyword evidence="4" id="KW-0472">Membrane</keyword>
<keyword evidence="4" id="KW-1133">Transmembrane helix</keyword>
<feature type="transmembrane region" description="Helical" evidence="4">
    <location>
        <begin position="486"/>
        <end position="516"/>
    </location>
</feature>
<comment type="similarity">
    <text evidence="1">Belongs to the UDP-glycosyltransferase family.</text>
</comment>
<keyword evidence="3" id="KW-0808">Transferase</keyword>
<evidence type="ECO:0000256" key="5">
    <source>
        <dbReference type="SAM" id="SignalP"/>
    </source>
</evidence>
<keyword evidence="6" id="KW-1185">Reference proteome</keyword>
<dbReference type="PANTHER" id="PTHR48043">
    <property type="entry name" value="EG:EG0003.4 PROTEIN-RELATED"/>
    <property type="match status" value="1"/>
</dbReference>
<evidence type="ECO:0000256" key="4">
    <source>
        <dbReference type="SAM" id="Phobius"/>
    </source>
</evidence>